<evidence type="ECO:0000313" key="2">
    <source>
        <dbReference type="EMBL" id="MDA0160132.1"/>
    </source>
</evidence>
<dbReference type="Gene3D" id="1.20.1260.10">
    <property type="match status" value="1"/>
</dbReference>
<dbReference type="InterPro" id="IPR012347">
    <property type="entry name" value="Ferritin-like"/>
</dbReference>
<sequence length="358" mass="39922">MASPRITTVEELQRYLYAAMQLEHATIPPYLTALYSIHPGTNSDAFHVLRVVAVEEMLHLTLVANVLNAIGGTPDLTAPDFIPVYPAYLPDGEVDFAVSRERFCRDSLDTFLKIERPREAPDEESRLVHRQHRGTKLITAAIGAEDMRFYSIGEFYREIERGLRFLEKEKTAAGEELFVGDPARQILPQYYYSGGGEVVPVTDLHSACAALRLIAEQGEGVGGRIYDVERELAHYYRFKQLLHGRYYQDGDEPDDPTGPPLDVEWDAVYPLKKNASLADYPEGSELHTAALAFNAAYADFLELLTRAYTGSPELLIEGVADMFRLRERMTALMHNPIPGQDGVNASPTFELAPVAVGS</sequence>
<dbReference type="InterPro" id="IPR026820">
    <property type="entry name" value="VioB/RebD_dom"/>
</dbReference>
<gene>
    <name evidence="2" type="ORF">OM076_07655</name>
</gene>
<organism evidence="2 3">
    <name type="scientific">Solirubrobacter ginsenosidimutans</name>
    <dbReference type="NCBI Taxonomy" id="490573"/>
    <lineage>
        <taxon>Bacteria</taxon>
        <taxon>Bacillati</taxon>
        <taxon>Actinomycetota</taxon>
        <taxon>Thermoleophilia</taxon>
        <taxon>Solirubrobacterales</taxon>
        <taxon>Solirubrobacteraceae</taxon>
        <taxon>Solirubrobacter</taxon>
    </lineage>
</organism>
<dbReference type="RefSeq" id="WP_270038899.1">
    <property type="nucleotide sequence ID" value="NZ_JAPDOD010000004.1"/>
</dbReference>
<dbReference type="InterPro" id="IPR009078">
    <property type="entry name" value="Ferritin-like_SF"/>
</dbReference>
<feature type="domain" description="Iminophenyl-pyruvate dimer synthase" evidence="1">
    <location>
        <begin position="17"/>
        <end position="242"/>
    </location>
</feature>
<dbReference type="EMBL" id="JAPDOD010000004">
    <property type="protein sequence ID" value="MDA0160132.1"/>
    <property type="molecule type" value="Genomic_DNA"/>
</dbReference>
<dbReference type="PANTHER" id="PTHR34400">
    <property type="match status" value="1"/>
</dbReference>
<name>A0A9X3MQW2_9ACTN</name>
<comment type="caution">
    <text evidence="2">The sequence shown here is derived from an EMBL/GenBank/DDBJ whole genome shotgun (WGS) entry which is preliminary data.</text>
</comment>
<evidence type="ECO:0000259" key="1">
    <source>
        <dbReference type="Pfam" id="PF12902"/>
    </source>
</evidence>
<dbReference type="SUPFAM" id="SSF47240">
    <property type="entry name" value="Ferritin-like"/>
    <property type="match status" value="1"/>
</dbReference>
<accession>A0A9X3MQW2</accession>
<dbReference type="PANTHER" id="PTHR34400:SF4">
    <property type="entry name" value="MEMBRANE PROTEIN"/>
    <property type="match status" value="1"/>
</dbReference>
<dbReference type="Pfam" id="PF12902">
    <property type="entry name" value="Ferritin-like"/>
    <property type="match status" value="1"/>
</dbReference>
<dbReference type="Proteomes" id="UP001149140">
    <property type="component" value="Unassembled WGS sequence"/>
</dbReference>
<protein>
    <submittedName>
        <fullName evidence="2">Ferritin-like protein</fullName>
    </submittedName>
</protein>
<proteinExistence type="predicted"/>
<dbReference type="AlphaFoldDB" id="A0A9X3MQW2"/>
<evidence type="ECO:0000313" key="3">
    <source>
        <dbReference type="Proteomes" id="UP001149140"/>
    </source>
</evidence>
<reference evidence="2" key="1">
    <citation type="submission" date="2022-10" db="EMBL/GenBank/DDBJ databases">
        <title>The WGS of Solirubrobacter ginsenosidimutans DSM 21036.</title>
        <authorList>
            <person name="Jiang Z."/>
        </authorList>
    </citation>
    <scope>NUCLEOTIDE SEQUENCE</scope>
    <source>
        <strain evidence="2">DSM 21036</strain>
    </source>
</reference>
<keyword evidence="3" id="KW-1185">Reference proteome</keyword>